<gene>
    <name evidence="2" type="ORF">NIES267_00240</name>
</gene>
<feature type="transmembrane region" description="Helical" evidence="1">
    <location>
        <begin position="21"/>
        <end position="42"/>
    </location>
</feature>
<accession>A0A1Z4LH58</accession>
<keyword evidence="1" id="KW-0812">Transmembrane</keyword>
<dbReference type="AlphaFoldDB" id="A0A1Z4LH58"/>
<evidence type="ECO:0008006" key="4">
    <source>
        <dbReference type="Google" id="ProtNLM"/>
    </source>
</evidence>
<sequence>MLNKKSQNPDEITTLNISFRFSLKASVVAFIVATPFIFFYSITNNKNHREALSFAATALTTSIAGVSAFYALQSIKQNADAQEIFRLEQEKSQKEARDIEEKDRKIDRTFNYIMRWNDLEYARIKKSVAQIHDEITNGFSTPLEKEDKLKKYLEDNPLKEQDITNILNFLEAMSICIKKEIVNEDLLHEFYRFIVIRYWETFESIVIYRRKKMDNPKIYEGLELLAQKWK</sequence>
<dbReference type="Proteomes" id="UP000218418">
    <property type="component" value="Chromosome"/>
</dbReference>
<protein>
    <recommendedName>
        <fullName evidence="4">DUF4760 domain-containing protein</fullName>
    </recommendedName>
</protein>
<dbReference type="EMBL" id="AP018227">
    <property type="protein sequence ID" value="BAY80567.1"/>
    <property type="molecule type" value="Genomic_DNA"/>
</dbReference>
<dbReference type="OrthoDB" id="667902at2"/>
<reference evidence="2 3" key="1">
    <citation type="submission" date="2017-06" db="EMBL/GenBank/DDBJ databases">
        <title>Genome sequencing of cyanobaciteial culture collection at National Institute for Environmental Studies (NIES).</title>
        <authorList>
            <person name="Hirose Y."/>
            <person name="Shimura Y."/>
            <person name="Fujisawa T."/>
            <person name="Nakamura Y."/>
            <person name="Kawachi M."/>
        </authorList>
    </citation>
    <scope>NUCLEOTIDE SEQUENCE [LARGE SCALE GENOMIC DNA]</scope>
    <source>
        <strain evidence="2 3">NIES-267</strain>
    </source>
</reference>
<organism evidence="2 3">
    <name type="scientific">Calothrix parasitica NIES-267</name>
    <dbReference type="NCBI Taxonomy" id="1973488"/>
    <lineage>
        <taxon>Bacteria</taxon>
        <taxon>Bacillati</taxon>
        <taxon>Cyanobacteriota</taxon>
        <taxon>Cyanophyceae</taxon>
        <taxon>Nostocales</taxon>
        <taxon>Calotrichaceae</taxon>
        <taxon>Calothrix</taxon>
    </lineage>
</organism>
<keyword evidence="1" id="KW-0472">Membrane</keyword>
<feature type="transmembrane region" description="Helical" evidence="1">
    <location>
        <begin position="54"/>
        <end position="72"/>
    </location>
</feature>
<evidence type="ECO:0000313" key="2">
    <source>
        <dbReference type="EMBL" id="BAY80567.1"/>
    </source>
</evidence>
<keyword evidence="3" id="KW-1185">Reference proteome</keyword>
<dbReference type="InterPro" id="IPR031876">
    <property type="entry name" value="DUF4760"/>
</dbReference>
<dbReference type="Pfam" id="PF15956">
    <property type="entry name" value="DUF4760"/>
    <property type="match status" value="1"/>
</dbReference>
<keyword evidence="1" id="KW-1133">Transmembrane helix</keyword>
<proteinExistence type="predicted"/>
<evidence type="ECO:0000313" key="3">
    <source>
        <dbReference type="Proteomes" id="UP000218418"/>
    </source>
</evidence>
<name>A0A1Z4LH58_9CYAN</name>
<evidence type="ECO:0000256" key="1">
    <source>
        <dbReference type="SAM" id="Phobius"/>
    </source>
</evidence>